<protein>
    <recommendedName>
        <fullName evidence="3">F-box domain-containing protein</fullName>
    </recommendedName>
</protein>
<reference evidence="1" key="1">
    <citation type="journal article" date="2020" name="Stud. Mycol.">
        <title>101 Dothideomycetes genomes: a test case for predicting lifestyles and emergence of pathogens.</title>
        <authorList>
            <person name="Haridas S."/>
            <person name="Albert R."/>
            <person name="Binder M."/>
            <person name="Bloem J."/>
            <person name="Labutti K."/>
            <person name="Salamov A."/>
            <person name="Andreopoulos B."/>
            <person name="Baker S."/>
            <person name="Barry K."/>
            <person name="Bills G."/>
            <person name="Bluhm B."/>
            <person name="Cannon C."/>
            <person name="Castanera R."/>
            <person name="Culley D."/>
            <person name="Daum C."/>
            <person name="Ezra D."/>
            <person name="Gonzalez J."/>
            <person name="Henrissat B."/>
            <person name="Kuo A."/>
            <person name="Liang C."/>
            <person name="Lipzen A."/>
            <person name="Lutzoni F."/>
            <person name="Magnuson J."/>
            <person name="Mondo S."/>
            <person name="Nolan M."/>
            <person name="Ohm R."/>
            <person name="Pangilinan J."/>
            <person name="Park H.-J."/>
            <person name="Ramirez L."/>
            <person name="Alfaro M."/>
            <person name="Sun H."/>
            <person name="Tritt A."/>
            <person name="Yoshinaga Y."/>
            <person name="Zwiers L.-H."/>
            <person name="Turgeon B."/>
            <person name="Goodwin S."/>
            <person name="Spatafora J."/>
            <person name="Crous P."/>
            <person name="Grigoriev I."/>
        </authorList>
    </citation>
    <scope>NUCLEOTIDE SEQUENCE</scope>
    <source>
        <strain evidence="1">ATCC 36951</strain>
    </source>
</reference>
<proteinExistence type="predicted"/>
<evidence type="ECO:0000313" key="2">
    <source>
        <dbReference type="Proteomes" id="UP000799537"/>
    </source>
</evidence>
<name>A0A6A6C6N9_ZASCE</name>
<dbReference type="GeneID" id="54561617"/>
<evidence type="ECO:0000313" key="1">
    <source>
        <dbReference type="EMBL" id="KAF2162711.1"/>
    </source>
</evidence>
<organism evidence="1 2">
    <name type="scientific">Zasmidium cellare ATCC 36951</name>
    <dbReference type="NCBI Taxonomy" id="1080233"/>
    <lineage>
        <taxon>Eukaryota</taxon>
        <taxon>Fungi</taxon>
        <taxon>Dikarya</taxon>
        <taxon>Ascomycota</taxon>
        <taxon>Pezizomycotina</taxon>
        <taxon>Dothideomycetes</taxon>
        <taxon>Dothideomycetidae</taxon>
        <taxon>Mycosphaerellales</taxon>
        <taxon>Mycosphaerellaceae</taxon>
        <taxon>Zasmidium</taxon>
    </lineage>
</organism>
<dbReference type="Proteomes" id="UP000799537">
    <property type="component" value="Unassembled WGS sequence"/>
</dbReference>
<dbReference type="PANTHER" id="PTHR42085">
    <property type="entry name" value="F-BOX DOMAIN-CONTAINING PROTEIN"/>
    <property type="match status" value="1"/>
</dbReference>
<dbReference type="InterPro" id="IPR038883">
    <property type="entry name" value="AN11006-like"/>
</dbReference>
<dbReference type="PANTHER" id="PTHR42085:SF8">
    <property type="entry name" value="F-BOX DOMAIN-CONTAINING PROTEIN"/>
    <property type="match status" value="1"/>
</dbReference>
<gene>
    <name evidence="1" type="ORF">M409DRAFT_26948</name>
</gene>
<dbReference type="RefSeq" id="XP_033663600.1">
    <property type="nucleotide sequence ID" value="XM_033808345.1"/>
</dbReference>
<sequence length="173" mass="19702">MAYPNTPFPLLNLPRELREIIYEYTFTTTTVSTAATSNINSRNAGLLTSKRTRAEGLQLYYTLTTFTQPFHPVHEQILADLLHFFTSIPTEHRRLVKTVHVSLSNSKGAAGGPKTHALMRRYFDGELRGFERELFERLEGKVGEGVLQVEVFCWDGERERNGMVWTGRPVGVE</sequence>
<dbReference type="AlphaFoldDB" id="A0A6A6C6N9"/>
<evidence type="ECO:0008006" key="3">
    <source>
        <dbReference type="Google" id="ProtNLM"/>
    </source>
</evidence>
<accession>A0A6A6C6N9</accession>
<keyword evidence="2" id="KW-1185">Reference proteome</keyword>
<dbReference type="EMBL" id="ML993612">
    <property type="protein sequence ID" value="KAF2162711.1"/>
    <property type="molecule type" value="Genomic_DNA"/>
</dbReference>